<keyword evidence="3" id="KW-1185">Reference proteome</keyword>
<sequence length="397" mass="45617">MVNVRVAISTDRPIRITNDNKLEGPYASHYEKYLYFVTSKSNVTYVEYDQIFGHRCFPNGTCQGILNDLQQGLIDLSMTRFSYDLLGVVGPNLTTIVQEEEHCDAIYKQNVTEIHSNSTFFEFLTQFDLDVCIRHSQQSIFKVIWHHCEYLLYQNFGSFENLHKKWLYIIYIVTLLLVSKLLSSTMQTGLIIYKRPVKLESFQDIVESGYRVSMMPQGTFCRSLVRYSLDPHAKLINKRFEAELAQLYAEQDGDEESEEEQEEPDAKESQTISNPLLFIYSGFIRDNLVTLMESNIFNLIKRAGCTFAVEQEMRAPLINKHISTMFTGYLMSKRSSPSVRKLIFNGYYTLFETGGILTDKLSSNSLHAWSTDASTSASCMDKDESPNDESLTLQSQL</sequence>
<reference evidence="2" key="2">
    <citation type="submission" date="2015-06" db="UniProtKB">
        <authorList>
            <consortium name="EnsemblMetazoa"/>
        </authorList>
    </citation>
    <scope>IDENTIFICATION</scope>
</reference>
<protein>
    <submittedName>
        <fullName evidence="2">Uncharacterized protein</fullName>
    </submittedName>
</protein>
<accession>T1KKY4</accession>
<evidence type="ECO:0000256" key="1">
    <source>
        <dbReference type="SAM" id="MobiDB-lite"/>
    </source>
</evidence>
<evidence type="ECO:0000313" key="2">
    <source>
        <dbReference type="EnsemblMetazoa" id="tetur14g00460.1"/>
    </source>
</evidence>
<dbReference type="AlphaFoldDB" id="T1KKY4"/>
<organism evidence="2 3">
    <name type="scientific">Tetranychus urticae</name>
    <name type="common">Two-spotted spider mite</name>
    <dbReference type="NCBI Taxonomy" id="32264"/>
    <lineage>
        <taxon>Eukaryota</taxon>
        <taxon>Metazoa</taxon>
        <taxon>Ecdysozoa</taxon>
        <taxon>Arthropoda</taxon>
        <taxon>Chelicerata</taxon>
        <taxon>Arachnida</taxon>
        <taxon>Acari</taxon>
        <taxon>Acariformes</taxon>
        <taxon>Trombidiformes</taxon>
        <taxon>Prostigmata</taxon>
        <taxon>Eleutherengona</taxon>
        <taxon>Raphignathae</taxon>
        <taxon>Tetranychoidea</taxon>
        <taxon>Tetranychidae</taxon>
        <taxon>Tetranychus</taxon>
    </lineage>
</organism>
<feature type="region of interest" description="Disordered" evidence="1">
    <location>
        <begin position="251"/>
        <end position="270"/>
    </location>
</feature>
<evidence type="ECO:0000313" key="3">
    <source>
        <dbReference type="Proteomes" id="UP000015104"/>
    </source>
</evidence>
<dbReference type="EMBL" id="CAEY01000201">
    <property type="status" value="NOT_ANNOTATED_CDS"/>
    <property type="molecule type" value="Genomic_DNA"/>
</dbReference>
<feature type="compositionally biased region" description="Polar residues" evidence="1">
    <location>
        <begin position="388"/>
        <end position="397"/>
    </location>
</feature>
<name>T1KKY4_TETUR</name>
<dbReference type="EnsemblMetazoa" id="tetur14g00460.1">
    <property type="protein sequence ID" value="tetur14g00460.1"/>
    <property type="gene ID" value="tetur14g00460"/>
</dbReference>
<feature type="region of interest" description="Disordered" evidence="1">
    <location>
        <begin position="377"/>
        <end position="397"/>
    </location>
</feature>
<dbReference type="Proteomes" id="UP000015104">
    <property type="component" value="Unassembled WGS sequence"/>
</dbReference>
<reference evidence="3" key="1">
    <citation type="submission" date="2011-08" db="EMBL/GenBank/DDBJ databases">
        <authorList>
            <person name="Rombauts S."/>
        </authorList>
    </citation>
    <scope>NUCLEOTIDE SEQUENCE</scope>
    <source>
        <strain evidence="3">London</strain>
    </source>
</reference>
<feature type="compositionally biased region" description="Acidic residues" evidence="1">
    <location>
        <begin position="251"/>
        <end position="265"/>
    </location>
</feature>
<proteinExistence type="predicted"/>
<dbReference type="HOGENOM" id="CLU_695087_0_0_1"/>